<accession>A0ABW5LAF3</accession>
<reference evidence="2" key="1">
    <citation type="journal article" date="2019" name="Int. J. Syst. Evol. Microbiol.">
        <title>The Global Catalogue of Microorganisms (GCM) 10K type strain sequencing project: providing services to taxonomists for standard genome sequencing and annotation.</title>
        <authorList>
            <consortium name="The Broad Institute Genomics Platform"/>
            <consortium name="The Broad Institute Genome Sequencing Center for Infectious Disease"/>
            <person name="Wu L."/>
            <person name="Ma J."/>
        </authorList>
    </citation>
    <scope>NUCLEOTIDE SEQUENCE [LARGE SCALE GENOMIC DNA]</scope>
    <source>
        <strain evidence="2">KCTC 52274</strain>
    </source>
</reference>
<evidence type="ECO:0000313" key="1">
    <source>
        <dbReference type="EMBL" id="MFD2561271.1"/>
    </source>
</evidence>
<gene>
    <name evidence="1" type="ORF">ACFSR1_01240</name>
</gene>
<name>A0ABW5LAF3_9FLAO</name>
<dbReference type="RefSeq" id="WP_378288838.1">
    <property type="nucleotide sequence ID" value="NZ_JBHULE010000002.1"/>
</dbReference>
<sequence>MTKILAHIDEFGTNSIEVQKDGVTSHFLICATLIEEKNLISGQKIIDQVRKTHFQNSEIKSSKVKRTHHARRLSILNDLNEIDFTIYLIVVDKKEINSEGLSIKQSFYKYFNKLLVTDLNRINKKITFLADQIGTAEYQKSFQKYIENEVTQYDLFNENKLFEFSDSKQNNLVQLSDFIVGSLAKCFDTKHFQENSSDYLKLLKDKLNIRFWPNKVANYLRQENETDNFDPKIAQLSLTLAKDYIIRNENKVETDITAQIYLLKYLMLIQKVSPHYFVQTQELMDKLKFEIGLDYSTRLFRKNIIGHLRDNGLIIVSSNSGGYKLPVNKSDLTEFVNRYNSIIQPMIARMKKCRDSVLLGSMNEIDILNYPEYETLREIIELKK</sequence>
<dbReference type="InterPro" id="IPR024524">
    <property type="entry name" value="DUF3800"/>
</dbReference>
<evidence type="ECO:0000313" key="2">
    <source>
        <dbReference type="Proteomes" id="UP001597319"/>
    </source>
</evidence>
<proteinExistence type="predicted"/>
<dbReference type="EMBL" id="JBHULE010000002">
    <property type="protein sequence ID" value="MFD2561271.1"/>
    <property type="molecule type" value="Genomic_DNA"/>
</dbReference>
<protein>
    <submittedName>
        <fullName evidence="1">DUF3800 domain-containing protein</fullName>
    </submittedName>
</protein>
<comment type="caution">
    <text evidence="1">The sequence shown here is derived from an EMBL/GenBank/DDBJ whole genome shotgun (WGS) entry which is preliminary data.</text>
</comment>
<dbReference type="Pfam" id="PF12686">
    <property type="entry name" value="DUF3800"/>
    <property type="match status" value="1"/>
</dbReference>
<keyword evidence="2" id="KW-1185">Reference proteome</keyword>
<organism evidence="1 2">
    <name type="scientific">Aquimarina rubra</name>
    <dbReference type="NCBI Taxonomy" id="1920033"/>
    <lineage>
        <taxon>Bacteria</taxon>
        <taxon>Pseudomonadati</taxon>
        <taxon>Bacteroidota</taxon>
        <taxon>Flavobacteriia</taxon>
        <taxon>Flavobacteriales</taxon>
        <taxon>Flavobacteriaceae</taxon>
        <taxon>Aquimarina</taxon>
    </lineage>
</organism>
<dbReference type="Proteomes" id="UP001597319">
    <property type="component" value="Unassembled WGS sequence"/>
</dbReference>